<evidence type="ECO:0000256" key="2">
    <source>
        <dbReference type="ARBA" id="ARBA00022692"/>
    </source>
</evidence>
<accession>A0A939FDY6</accession>
<evidence type="ECO:0000313" key="7">
    <source>
        <dbReference type="Proteomes" id="UP000664167"/>
    </source>
</evidence>
<dbReference type="EMBL" id="JAFLRJ010000389">
    <property type="protein sequence ID" value="MBO0516339.1"/>
    <property type="molecule type" value="Genomic_DNA"/>
</dbReference>
<dbReference type="GO" id="GO:0016020">
    <property type="term" value="C:membrane"/>
    <property type="evidence" value="ECO:0007669"/>
    <property type="project" value="UniProtKB-SubCell"/>
</dbReference>
<feature type="transmembrane region" description="Helical" evidence="5">
    <location>
        <begin position="152"/>
        <end position="175"/>
    </location>
</feature>
<dbReference type="Pfam" id="PF01758">
    <property type="entry name" value="SBF"/>
    <property type="match status" value="1"/>
</dbReference>
<feature type="transmembrane region" description="Helical" evidence="5">
    <location>
        <begin position="259"/>
        <end position="283"/>
    </location>
</feature>
<keyword evidence="2 5" id="KW-0812">Transmembrane</keyword>
<organism evidence="6 7">
    <name type="scientific">Streptomyces beijiangensis</name>
    <dbReference type="NCBI Taxonomy" id="163361"/>
    <lineage>
        <taxon>Bacteria</taxon>
        <taxon>Bacillati</taxon>
        <taxon>Actinomycetota</taxon>
        <taxon>Actinomycetes</taxon>
        <taxon>Kitasatosporales</taxon>
        <taxon>Streptomycetaceae</taxon>
        <taxon>Streptomyces</taxon>
    </lineage>
</organism>
<dbReference type="RefSeq" id="WP_206967999.1">
    <property type="nucleotide sequence ID" value="NZ_BAAAJJ010000004.1"/>
</dbReference>
<dbReference type="PANTHER" id="PTHR10361:SF28">
    <property type="entry name" value="P3 PROTEIN-RELATED"/>
    <property type="match status" value="1"/>
</dbReference>
<keyword evidence="3 5" id="KW-1133">Transmembrane helix</keyword>
<feature type="transmembrane region" description="Helical" evidence="5">
    <location>
        <begin position="195"/>
        <end position="217"/>
    </location>
</feature>
<dbReference type="Proteomes" id="UP000664167">
    <property type="component" value="Unassembled WGS sequence"/>
</dbReference>
<dbReference type="InterPro" id="IPR004710">
    <property type="entry name" value="Bilac:Na_transpt"/>
</dbReference>
<dbReference type="Gene3D" id="1.20.1530.20">
    <property type="match status" value="1"/>
</dbReference>
<evidence type="ECO:0000256" key="1">
    <source>
        <dbReference type="ARBA" id="ARBA00004141"/>
    </source>
</evidence>
<feature type="transmembrane region" description="Helical" evidence="5">
    <location>
        <begin position="17"/>
        <end position="38"/>
    </location>
</feature>
<evidence type="ECO:0000313" key="6">
    <source>
        <dbReference type="EMBL" id="MBO0516339.1"/>
    </source>
</evidence>
<dbReference type="InterPro" id="IPR038770">
    <property type="entry name" value="Na+/solute_symporter_sf"/>
</dbReference>
<feature type="transmembrane region" description="Helical" evidence="5">
    <location>
        <begin position="58"/>
        <end position="76"/>
    </location>
</feature>
<dbReference type="InterPro" id="IPR002657">
    <property type="entry name" value="BilAc:Na_symport/Acr3"/>
</dbReference>
<evidence type="ECO:0000256" key="3">
    <source>
        <dbReference type="ARBA" id="ARBA00022989"/>
    </source>
</evidence>
<name>A0A939FDY6_9ACTN</name>
<keyword evidence="4 5" id="KW-0472">Membrane</keyword>
<evidence type="ECO:0000256" key="4">
    <source>
        <dbReference type="ARBA" id="ARBA00023136"/>
    </source>
</evidence>
<reference evidence="6" key="1">
    <citation type="submission" date="2021-03" db="EMBL/GenBank/DDBJ databases">
        <title>Streptomyces poriferae sp. nov., a novel marine sponge-derived Actinobacteria species with anti-MRSA activity.</title>
        <authorList>
            <person name="Sandoval-Powers M."/>
            <person name="Kralova S."/>
            <person name="Nguyen G.-S."/>
            <person name="Fawwal D."/>
            <person name="Degnes K."/>
            <person name="Klinkenberg G."/>
            <person name="Sletta H."/>
            <person name="Wentzel A."/>
            <person name="Liles M.R."/>
        </authorList>
    </citation>
    <scope>NUCLEOTIDE SEQUENCE</scope>
    <source>
        <strain evidence="6">DSM 41794</strain>
    </source>
</reference>
<sequence>MNGSLARRALTLAQRRLTLTMLIAYAAAALVPAFGLAVRHARLGAVPVPGGHPMPVTLPSLLLAFVLFTASVQISARQLPALVRRPLPLLTGTVANTLVPLMLLPMMAVVLGLLPDSDGCSGLLTGMALIGAMPVAGGATVWGDRAGGNHSLVVGIVLASTLISPLTIPLTLHAASAVTSGHYSDDLTRMARTGGGAFAVAGVVAPCLAGLAVRTAFRGRGLDSAVPWLKLISLVAAVFLTYSNASGALGGFLRDPRPALLVASVVTAAGMCTASFAIGWGLARILRATHADTVAITFASGMNNSSASAVLAATRLPDYPQVLLPVLAYSLLQKLLAGLTDSALLRRGNVRASSAGPT</sequence>
<dbReference type="PANTHER" id="PTHR10361">
    <property type="entry name" value="SODIUM-BILE ACID COTRANSPORTER"/>
    <property type="match status" value="1"/>
</dbReference>
<feature type="transmembrane region" description="Helical" evidence="5">
    <location>
        <begin position="123"/>
        <end position="143"/>
    </location>
</feature>
<feature type="transmembrane region" description="Helical" evidence="5">
    <location>
        <begin position="229"/>
        <end position="253"/>
    </location>
</feature>
<comment type="subcellular location">
    <subcellularLocation>
        <location evidence="1">Membrane</location>
        <topology evidence="1">Multi-pass membrane protein</topology>
    </subcellularLocation>
</comment>
<proteinExistence type="predicted"/>
<comment type="caution">
    <text evidence="6">The sequence shown here is derived from an EMBL/GenBank/DDBJ whole genome shotgun (WGS) entry which is preliminary data.</text>
</comment>
<feature type="transmembrane region" description="Helical" evidence="5">
    <location>
        <begin position="88"/>
        <end position="111"/>
    </location>
</feature>
<keyword evidence="7" id="KW-1185">Reference proteome</keyword>
<gene>
    <name evidence="6" type="ORF">J0695_31900</name>
</gene>
<evidence type="ECO:0000256" key="5">
    <source>
        <dbReference type="SAM" id="Phobius"/>
    </source>
</evidence>
<protein>
    <submittedName>
        <fullName evidence="6">Sodium-dependent transporter</fullName>
    </submittedName>
</protein>
<dbReference type="AlphaFoldDB" id="A0A939FDY6"/>